<protein>
    <submittedName>
        <fullName evidence="2">Uncharacterized protein</fullName>
    </submittedName>
</protein>
<feature type="compositionally biased region" description="Low complexity" evidence="1">
    <location>
        <begin position="256"/>
        <end position="290"/>
    </location>
</feature>
<reference evidence="2 3" key="1">
    <citation type="submission" date="2014-04" db="EMBL/GenBank/DDBJ databases">
        <authorList>
            <consortium name="DOE Joint Genome Institute"/>
            <person name="Kuo A."/>
            <person name="Zuccaro A."/>
            <person name="Kohler A."/>
            <person name="Nagy L.G."/>
            <person name="Floudas D."/>
            <person name="Copeland A."/>
            <person name="Barry K.W."/>
            <person name="Cichocki N."/>
            <person name="Veneault-Fourrey C."/>
            <person name="LaButti K."/>
            <person name="Lindquist E.A."/>
            <person name="Lipzen A."/>
            <person name="Lundell T."/>
            <person name="Morin E."/>
            <person name="Murat C."/>
            <person name="Sun H."/>
            <person name="Tunlid A."/>
            <person name="Henrissat B."/>
            <person name="Grigoriev I.V."/>
            <person name="Hibbett D.S."/>
            <person name="Martin F."/>
            <person name="Nordberg H.P."/>
            <person name="Cantor M.N."/>
            <person name="Hua S.X."/>
        </authorList>
    </citation>
    <scope>NUCLEOTIDE SEQUENCE [LARGE SCALE GENOMIC DNA]</scope>
    <source>
        <strain evidence="2 3">MAFF 305830</strain>
    </source>
</reference>
<feature type="compositionally biased region" description="Basic and acidic residues" evidence="1">
    <location>
        <begin position="225"/>
        <end position="239"/>
    </location>
</feature>
<feature type="region of interest" description="Disordered" evidence="1">
    <location>
        <begin position="1"/>
        <end position="54"/>
    </location>
</feature>
<feature type="region of interest" description="Disordered" evidence="1">
    <location>
        <begin position="214"/>
        <end position="323"/>
    </location>
</feature>
<evidence type="ECO:0000313" key="2">
    <source>
        <dbReference type="EMBL" id="KIM31498.1"/>
    </source>
</evidence>
<dbReference type="EMBL" id="KN824282">
    <property type="protein sequence ID" value="KIM31498.1"/>
    <property type="molecule type" value="Genomic_DNA"/>
</dbReference>
<feature type="compositionally biased region" description="Pro residues" evidence="1">
    <location>
        <begin position="307"/>
        <end position="316"/>
    </location>
</feature>
<accession>A0A0C2WZM2</accession>
<evidence type="ECO:0000256" key="1">
    <source>
        <dbReference type="SAM" id="MobiDB-lite"/>
    </source>
</evidence>
<name>A0A0C2WZM2_SERVB</name>
<evidence type="ECO:0000313" key="3">
    <source>
        <dbReference type="Proteomes" id="UP000054097"/>
    </source>
</evidence>
<feature type="compositionally biased region" description="Low complexity" evidence="1">
    <location>
        <begin position="32"/>
        <end position="49"/>
    </location>
</feature>
<feature type="compositionally biased region" description="Low complexity" evidence="1">
    <location>
        <begin position="1"/>
        <end position="17"/>
    </location>
</feature>
<keyword evidence="3" id="KW-1185">Reference proteome</keyword>
<proteinExistence type="predicted"/>
<gene>
    <name evidence="2" type="ORF">M408DRAFT_260690</name>
</gene>
<feature type="compositionally biased region" description="Polar residues" evidence="1">
    <location>
        <begin position="18"/>
        <end position="31"/>
    </location>
</feature>
<dbReference type="OrthoDB" id="3247065at2759"/>
<feature type="region of interest" description="Disordered" evidence="1">
    <location>
        <begin position="430"/>
        <end position="452"/>
    </location>
</feature>
<dbReference type="HOGENOM" id="CLU_616940_0_0_1"/>
<dbReference type="Proteomes" id="UP000054097">
    <property type="component" value="Unassembled WGS sequence"/>
</dbReference>
<organism evidence="2 3">
    <name type="scientific">Serendipita vermifera MAFF 305830</name>
    <dbReference type="NCBI Taxonomy" id="933852"/>
    <lineage>
        <taxon>Eukaryota</taxon>
        <taxon>Fungi</taxon>
        <taxon>Dikarya</taxon>
        <taxon>Basidiomycota</taxon>
        <taxon>Agaricomycotina</taxon>
        <taxon>Agaricomycetes</taxon>
        <taxon>Sebacinales</taxon>
        <taxon>Serendipitaceae</taxon>
        <taxon>Serendipita</taxon>
    </lineage>
</organism>
<dbReference type="AlphaFoldDB" id="A0A0C2WZM2"/>
<reference evidence="3" key="2">
    <citation type="submission" date="2015-01" db="EMBL/GenBank/DDBJ databases">
        <title>Evolutionary Origins and Diversification of the Mycorrhizal Mutualists.</title>
        <authorList>
            <consortium name="DOE Joint Genome Institute"/>
            <consortium name="Mycorrhizal Genomics Consortium"/>
            <person name="Kohler A."/>
            <person name="Kuo A."/>
            <person name="Nagy L.G."/>
            <person name="Floudas D."/>
            <person name="Copeland A."/>
            <person name="Barry K.W."/>
            <person name="Cichocki N."/>
            <person name="Veneault-Fourrey C."/>
            <person name="LaButti K."/>
            <person name="Lindquist E.A."/>
            <person name="Lipzen A."/>
            <person name="Lundell T."/>
            <person name="Morin E."/>
            <person name="Murat C."/>
            <person name="Riley R."/>
            <person name="Ohm R."/>
            <person name="Sun H."/>
            <person name="Tunlid A."/>
            <person name="Henrissat B."/>
            <person name="Grigoriev I.V."/>
            <person name="Hibbett D.S."/>
            <person name="Martin F."/>
        </authorList>
    </citation>
    <scope>NUCLEOTIDE SEQUENCE [LARGE SCALE GENOMIC DNA]</scope>
    <source>
        <strain evidence="3">MAFF 305830</strain>
    </source>
</reference>
<sequence length="452" mass="50603">MSSSSSSRPTQTDNSSSNASGSDPKQPPTSTQAQPDSKQAQQQQPGPGAHVNFPSVLHIGRHLDGDTDEINVIVCMQRSRRRYAGELPRCYTLGWRHINNFEVPPMGKSSVMPPKLGQQREVPGFWKERIVGRHDVSTWEGVEMDEDADPMERPLNVVEKLDEWTEGNYLSVGRGSSSAHEKILAMNVPLHAYDVHRRFREELWTAEKVAENMAKHHAQLQKQRMKMEEMNKQSEKQVEKVPGTLRSAAAGSELNSAKSSVSASADASPKEQTSVSSLPSTSSTSTVKTKALPPHDKDSSSSSQSSSPPPPAPAATPAPIDRRFAPEKIARLPWYRKLYNYTPPPTGWTADEDYGHRSYIIPHPIRAAKDNLMRSWATVLTPTWKVTKALVTSFTSGSQIRVWNEAWKYSWEGGQMKLVNQARESWKKRMLEEEERQEKEKAERGERSPPSS</sequence>